<proteinExistence type="predicted"/>
<reference evidence="3" key="1">
    <citation type="journal article" date="2019" name="Int. J. Syst. Evol. Microbiol.">
        <title>The Global Catalogue of Microorganisms (GCM) 10K type strain sequencing project: providing services to taxonomists for standard genome sequencing and annotation.</title>
        <authorList>
            <consortium name="The Broad Institute Genomics Platform"/>
            <consortium name="The Broad Institute Genome Sequencing Center for Infectious Disease"/>
            <person name="Wu L."/>
            <person name="Ma J."/>
        </authorList>
    </citation>
    <scope>NUCLEOTIDE SEQUENCE [LARGE SCALE GENOMIC DNA]</scope>
    <source>
        <strain evidence="3">JCM 17933</strain>
    </source>
</reference>
<dbReference type="EMBL" id="BAABHF010000019">
    <property type="protein sequence ID" value="GAA4495042.1"/>
    <property type="molecule type" value="Genomic_DNA"/>
</dbReference>
<dbReference type="RefSeq" id="WP_345464785.1">
    <property type="nucleotide sequence ID" value="NZ_BAABHF010000019.1"/>
</dbReference>
<organism evidence="2 3">
    <name type="scientific">Actinoallomurus oryzae</name>
    <dbReference type="NCBI Taxonomy" id="502180"/>
    <lineage>
        <taxon>Bacteria</taxon>
        <taxon>Bacillati</taxon>
        <taxon>Actinomycetota</taxon>
        <taxon>Actinomycetes</taxon>
        <taxon>Streptosporangiales</taxon>
        <taxon>Thermomonosporaceae</taxon>
        <taxon>Actinoallomurus</taxon>
    </lineage>
</organism>
<evidence type="ECO:0000313" key="2">
    <source>
        <dbReference type="EMBL" id="GAA4495042.1"/>
    </source>
</evidence>
<feature type="domain" description="CHAT" evidence="1">
    <location>
        <begin position="700"/>
        <end position="948"/>
    </location>
</feature>
<protein>
    <recommendedName>
        <fullName evidence="1">CHAT domain-containing protein</fullName>
    </recommendedName>
</protein>
<dbReference type="Proteomes" id="UP001500503">
    <property type="component" value="Unassembled WGS sequence"/>
</dbReference>
<dbReference type="InterPro" id="IPR011990">
    <property type="entry name" value="TPR-like_helical_dom_sf"/>
</dbReference>
<sequence>MRYPWLEPVTGDTASPGWRLAGADLPRALRLLDEEDLAEGTVPSAVRVAEALRRAGRCEQALARLEIAGVRATSAADRALLDFCVGMVRWSLAAPGRGAELAFRRSLESAAGHEPAMIAARLGILRSRRVNAPKGGWGEACALLAAAADVEDPHLLADARRETAAWALLRGEHDRALTLAAEARRTHESAGDRYLAGLADVLTARALSAKGRKDAAVGSLRTCVRVAETIGAVDLYLVVVVFLGQFLQRGVAPDSPDWAEAEAMLRHALTISSDMWTEAEVLLPLAHLWTSAGMVTEAERALERYGLLYRALGGNVIAAANLEKARARLQLVKAGRLPYGGFDAAADRTGVFRLATVRRTLRRAERLYRRGALRTGADGVRWHRDLLDALSARGSGTGGDGTDAGSEPLDAARAALLNGEKLRSRGRLAASAREFRNALDGAVRAGSTPLAVAAAARRAEVLYASGDLPGAASATRDAIHHAESIRGAVDNGPARAHMARFLRGHYERAALLAARTGDADLALEVVERLRTERLAGLLGQRERIVLPDDVGVLLGELDGLNEEVARRENAGGTIGLRAALDLAGLDAGELARRIEDVRTRLTEVTGEAFVEIYDDPPAGIGELCADIDHDVLAVVPVSDADGDHVLSVWRSADGRTAVRVVPMDDELRTLRAKLTDTAESNRVPLTSGDLGGASGTLPTELVAHLRAAPEPRSLTVIPGGWLWGLPFCALPLGTGLLVDHADVTLLPSLRAGAILRRRGPGTRLDAAAFYADATMTGTADLRALAGFPGGCTELRDQSAARAAVTRGADTYRLTVLAAHGDRQPGLAQSVVSSTGNAIVSAAHFLAAGTRPPRQLSFATCHGLYPENDNPHEPLGLALCALTAGTESMISAHFEVDFGPSLAGDILSAVYLAMAEGERPSSALARAQRGVPDRARQPLSRWAVLAVLGTP</sequence>
<dbReference type="Pfam" id="PF12770">
    <property type="entry name" value="CHAT"/>
    <property type="match status" value="1"/>
</dbReference>
<evidence type="ECO:0000313" key="3">
    <source>
        <dbReference type="Proteomes" id="UP001500503"/>
    </source>
</evidence>
<gene>
    <name evidence="2" type="ORF">GCM10023191_035150</name>
</gene>
<dbReference type="SUPFAM" id="SSF48452">
    <property type="entry name" value="TPR-like"/>
    <property type="match status" value="1"/>
</dbReference>
<name>A0ABP8Q062_9ACTN</name>
<comment type="caution">
    <text evidence="2">The sequence shown here is derived from an EMBL/GenBank/DDBJ whole genome shotgun (WGS) entry which is preliminary data.</text>
</comment>
<keyword evidence="3" id="KW-1185">Reference proteome</keyword>
<evidence type="ECO:0000259" key="1">
    <source>
        <dbReference type="Pfam" id="PF12770"/>
    </source>
</evidence>
<accession>A0ABP8Q062</accession>
<dbReference type="InterPro" id="IPR024983">
    <property type="entry name" value="CHAT_dom"/>
</dbReference>
<dbReference type="Gene3D" id="1.25.40.10">
    <property type="entry name" value="Tetratricopeptide repeat domain"/>
    <property type="match status" value="1"/>
</dbReference>